<reference evidence="2" key="1">
    <citation type="journal article" date="2019" name="Int. J. Syst. Evol. Microbiol.">
        <title>The Global Catalogue of Microorganisms (GCM) 10K type strain sequencing project: providing services to taxonomists for standard genome sequencing and annotation.</title>
        <authorList>
            <consortium name="The Broad Institute Genomics Platform"/>
            <consortium name="The Broad Institute Genome Sequencing Center for Infectious Disease"/>
            <person name="Wu L."/>
            <person name="Ma J."/>
        </authorList>
    </citation>
    <scope>NUCLEOTIDE SEQUENCE [LARGE SCALE GENOMIC DNA]</scope>
    <source>
        <strain evidence="2">CCUG 56698</strain>
    </source>
</reference>
<sequence>MKVVVVRAGGALLFSEFGTRHVNVGDLIVLAANTLCGAEPEGWVTTTTLYLDRDYGIDQVFWQYAEQFTDRLDAKAFLGVWVRTW</sequence>
<dbReference type="RefSeq" id="WP_380973104.1">
    <property type="nucleotide sequence ID" value="NZ_JBHTEF010000001.1"/>
</dbReference>
<protein>
    <submittedName>
        <fullName evidence="1">Uncharacterized protein</fullName>
    </submittedName>
</protein>
<name>A0ABW2SKT3_9ACTO</name>
<proteinExistence type="predicted"/>
<comment type="caution">
    <text evidence="1">The sequence shown here is derived from an EMBL/GenBank/DDBJ whole genome shotgun (WGS) entry which is preliminary data.</text>
</comment>
<organism evidence="1 2">
    <name type="scientific">Schaalia naturae</name>
    <dbReference type="NCBI Taxonomy" id="635203"/>
    <lineage>
        <taxon>Bacteria</taxon>
        <taxon>Bacillati</taxon>
        <taxon>Actinomycetota</taxon>
        <taxon>Actinomycetes</taxon>
        <taxon>Actinomycetales</taxon>
        <taxon>Actinomycetaceae</taxon>
        <taxon>Schaalia</taxon>
    </lineage>
</organism>
<evidence type="ECO:0000313" key="1">
    <source>
        <dbReference type="EMBL" id="MFC7580741.1"/>
    </source>
</evidence>
<keyword evidence="2" id="KW-1185">Reference proteome</keyword>
<dbReference type="EMBL" id="JBHTEF010000001">
    <property type="protein sequence ID" value="MFC7580741.1"/>
    <property type="molecule type" value="Genomic_DNA"/>
</dbReference>
<evidence type="ECO:0000313" key="2">
    <source>
        <dbReference type="Proteomes" id="UP001596527"/>
    </source>
</evidence>
<accession>A0ABW2SKT3</accession>
<dbReference type="Proteomes" id="UP001596527">
    <property type="component" value="Unassembled WGS sequence"/>
</dbReference>
<gene>
    <name evidence="1" type="ORF">ACFQWG_05950</name>
</gene>